<protein>
    <submittedName>
        <fullName evidence="1">Uncharacterized protein</fullName>
    </submittedName>
</protein>
<proteinExistence type="predicted"/>
<dbReference type="EMBL" id="MKKU01000441">
    <property type="protein sequence ID" value="RNF12315.1"/>
    <property type="molecule type" value="Genomic_DNA"/>
</dbReference>
<dbReference type="OrthoDB" id="252158at2759"/>
<accession>A0A3R7LDL6</accession>
<evidence type="ECO:0000313" key="2">
    <source>
        <dbReference type="Proteomes" id="UP000284403"/>
    </source>
</evidence>
<gene>
    <name evidence="1" type="ORF">Tco025E_06519</name>
</gene>
<organism evidence="1 2">
    <name type="scientific">Trypanosoma conorhini</name>
    <dbReference type="NCBI Taxonomy" id="83891"/>
    <lineage>
        <taxon>Eukaryota</taxon>
        <taxon>Discoba</taxon>
        <taxon>Euglenozoa</taxon>
        <taxon>Kinetoplastea</taxon>
        <taxon>Metakinetoplastina</taxon>
        <taxon>Trypanosomatida</taxon>
        <taxon>Trypanosomatidae</taxon>
        <taxon>Trypanosoma</taxon>
    </lineage>
</organism>
<dbReference type="GeneID" id="40320130"/>
<dbReference type="RefSeq" id="XP_029226530.1">
    <property type="nucleotide sequence ID" value="XM_029373394.1"/>
</dbReference>
<dbReference type="Proteomes" id="UP000284403">
    <property type="component" value="Unassembled WGS sequence"/>
</dbReference>
<name>A0A3R7LDL6_9TRYP</name>
<dbReference type="AlphaFoldDB" id="A0A3R7LDL6"/>
<sequence length="180" mass="19459">MESSGERRVPAAALLREELRLVEAVIAGRRRRRVYRHHVFFRALLALRAALAQALPSFAQRAPAPQKTVTHLLARAVRCGEAAALELSAARVDTVALAALLLAIAARVGCLLAPLAARERGAFAELLPPAEDDGGPQQRRGVRLRVAALPRTRRKRTRSPEGAVALRRPTIGGIIEAALR</sequence>
<keyword evidence="2" id="KW-1185">Reference proteome</keyword>
<comment type="caution">
    <text evidence="1">The sequence shown here is derived from an EMBL/GenBank/DDBJ whole genome shotgun (WGS) entry which is preliminary data.</text>
</comment>
<reference evidence="1 2" key="1">
    <citation type="journal article" date="2018" name="BMC Genomics">
        <title>Genomic comparison of Trypanosoma conorhini and Trypanosoma rangeli to Trypanosoma cruzi strains of high and low virulence.</title>
        <authorList>
            <person name="Bradwell K.R."/>
            <person name="Koparde V.N."/>
            <person name="Matveyev A.V."/>
            <person name="Serrano M.G."/>
            <person name="Alves J.M."/>
            <person name="Parikh H."/>
            <person name="Huang B."/>
            <person name="Lee V."/>
            <person name="Espinosa-Alvarez O."/>
            <person name="Ortiz P.A."/>
            <person name="Costa-Martins A.G."/>
            <person name="Teixeira M.M."/>
            <person name="Buck G.A."/>
        </authorList>
    </citation>
    <scope>NUCLEOTIDE SEQUENCE [LARGE SCALE GENOMIC DNA]</scope>
    <source>
        <strain evidence="1 2">025E</strain>
    </source>
</reference>
<evidence type="ECO:0000313" key="1">
    <source>
        <dbReference type="EMBL" id="RNF12315.1"/>
    </source>
</evidence>